<evidence type="ECO:0000256" key="1">
    <source>
        <dbReference type="ARBA" id="ARBA00023172"/>
    </source>
</evidence>
<dbReference type="InterPro" id="IPR013762">
    <property type="entry name" value="Integrase-like_cat_sf"/>
</dbReference>
<gene>
    <name evidence="3" type="ORF">MCOL2_08951</name>
</gene>
<organism evidence="3 4">
    <name type="scientific">Listeria fleischmannii FSL S10-1203</name>
    <dbReference type="NCBI Taxonomy" id="1265822"/>
    <lineage>
        <taxon>Bacteria</taxon>
        <taxon>Bacillati</taxon>
        <taxon>Bacillota</taxon>
        <taxon>Bacilli</taxon>
        <taxon>Bacillales</taxon>
        <taxon>Listeriaceae</taxon>
        <taxon>Listeria</taxon>
    </lineage>
</organism>
<dbReference type="PANTHER" id="PTHR30349">
    <property type="entry name" value="PHAGE INTEGRASE-RELATED"/>
    <property type="match status" value="1"/>
</dbReference>
<dbReference type="InterPro" id="IPR002104">
    <property type="entry name" value="Integrase_catalytic"/>
</dbReference>
<dbReference type="AlphaFoldDB" id="W7DYI9"/>
<dbReference type="InterPro" id="IPR050090">
    <property type="entry name" value="Tyrosine_recombinase_XerCD"/>
</dbReference>
<dbReference type="PROSITE" id="PS51898">
    <property type="entry name" value="TYR_RECOMBINASE"/>
    <property type="match status" value="1"/>
</dbReference>
<dbReference type="PATRIC" id="fig|1265822.4.peg.1817"/>
<accession>W7DYI9</accession>
<dbReference type="SUPFAM" id="SSF56349">
    <property type="entry name" value="DNA breaking-rejoining enzymes"/>
    <property type="match status" value="1"/>
</dbReference>
<feature type="domain" description="Tyr recombinase" evidence="2">
    <location>
        <begin position="3"/>
        <end position="145"/>
    </location>
</feature>
<evidence type="ECO:0000313" key="3">
    <source>
        <dbReference type="EMBL" id="EUJ56431.1"/>
    </source>
</evidence>
<comment type="caution">
    <text evidence="3">The sequence shown here is derived from an EMBL/GenBank/DDBJ whole genome shotgun (WGS) entry which is preliminary data.</text>
</comment>
<reference evidence="3 4" key="1">
    <citation type="submission" date="2012-12" db="EMBL/GenBank/DDBJ databases">
        <title>Novel taxa of Listeriaceae from agricultural environments in the United States.</title>
        <authorList>
            <person name="den Bakker H.C."/>
            <person name="Allred A."/>
            <person name="Warchocki S."/>
            <person name="Wright E.M."/>
            <person name="Burrell A."/>
            <person name="Nightingale K.K."/>
            <person name="Kephart D."/>
            <person name="Wiedmann M."/>
        </authorList>
    </citation>
    <scope>NUCLEOTIDE SEQUENCE [LARGE SCALE GENOMIC DNA]</scope>
    <source>
        <strain evidence="3 4">FSL S10-1203</strain>
    </source>
</reference>
<dbReference type="GO" id="GO:0015074">
    <property type="term" value="P:DNA integration"/>
    <property type="evidence" value="ECO:0007669"/>
    <property type="project" value="InterPro"/>
</dbReference>
<proteinExistence type="predicted"/>
<dbReference type="EMBL" id="AODM01000031">
    <property type="protein sequence ID" value="EUJ56431.1"/>
    <property type="molecule type" value="Genomic_DNA"/>
</dbReference>
<dbReference type="Gene3D" id="1.10.443.10">
    <property type="entry name" value="Intergrase catalytic core"/>
    <property type="match status" value="1"/>
</dbReference>
<evidence type="ECO:0000259" key="2">
    <source>
        <dbReference type="PROSITE" id="PS51898"/>
    </source>
</evidence>
<dbReference type="GO" id="GO:0003677">
    <property type="term" value="F:DNA binding"/>
    <property type="evidence" value="ECO:0007669"/>
    <property type="project" value="InterPro"/>
</dbReference>
<dbReference type="PANTHER" id="PTHR30349:SF82">
    <property type="entry name" value="INTEGRASE_RECOMBINASE YOEC-RELATED"/>
    <property type="match status" value="1"/>
</dbReference>
<dbReference type="Proteomes" id="UP000019241">
    <property type="component" value="Unassembled WGS sequence"/>
</dbReference>
<dbReference type="Pfam" id="PF00589">
    <property type="entry name" value="Phage_integrase"/>
    <property type="match status" value="1"/>
</dbReference>
<sequence>MNFVQPIRSVESIEKIKDYLLSQSQRNYILFILGINVGLRIGDLIALKVSDVKSNHIIIKEQKTNKSKQIKLTKQAKKSVNIYIADMKDDDYLFPSRNGMKEHISRFTAYKIMKDIQEQFKLENLGAHTLRKTFGYHFYKKNKMM</sequence>
<name>W7DYI9_9LIST</name>
<protein>
    <submittedName>
        <fullName evidence="3">Site-specific recombinase, phage integrase family protein</fullName>
    </submittedName>
</protein>
<evidence type="ECO:0000313" key="4">
    <source>
        <dbReference type="Proteomes" id="UP000019241"/>
    </source>
</evidence>
<dbReference type="GO" id="GO:0006310">
    <property type="term" value="P:DNA recombination"/>
    <property type="evidence" value="ECO:0007669"/>
    <property type="project" value="UniProtKB-KW"/>
</dbReference>
<dbReference type="InterPro" id="IPR011010">
    <property type="entry name" value="DNA_brk_join_enz"/>
</dbReference>
<keyword evidence="1" id="KW-0233">DNA recombination</keyword>